<dbReference type="Pfam" id="PF25583">
    <property type="entry name" value="WCX"/>
    <property type="match status" value="1"/>
</dbReference>
<dbReference type="GeneID" id="97987501"/>
<dbReference type="InterPro" id="IPR057727">
    <property type="entry name" value="WCX_dom"/>
</dbReference>
<feature type="domain" description="HTH deoR-type" evidence="3">
    <location>
        <begin position="2"/>
        <end position="61"/>
    </location>
</feature>
<dbReference type="InterPro" id="IPR001034">
    <property type="entry name" value="DeoR_HTH"/>
</dbReference>
<dbReference type="GO" id="GO:0003700">
    <property type="term" value="F:DNA-binding transcription factor activity"/>
    <property type="evidence" value="ECO:0007669"/>
    <property type="project" value="InterPro"/>
</dbReference>
<dbReference type="EMBL" id="QVLV01000007">
    <property type="protein sequence ID" value="RGE60241.1"/>
    <property type="molecule type" value="Genomic_DNA"/>
</dbReference>
<keyword evidence="5" id="KW-1185">Reference proteome</keyword>
<dbReference type="Gene3D" id="1.10.10.10">
    <property type="entry name" value="Winged helix-like DNA-binding domain superfamily/Winged helix DNA-binding domain"/>
    <property type="match status" value="1"/>
</dbReference>
<dbReference type="AlphaFoldDB" id="A0A3E3I4M4"/>
<evidence type="ECO:0000256" key="1">
    <source>
        <dbReference type="ARBA" id="ARBA00023015"/>
    </source>
</evidence>
<dbReference type="Pfam" id="PF08279">
    <property type="entry name" value="HTH_11"/>
    <property type="match status" value="1"/>
</dbReference>
<protein>
    <submittedName>
        <fullName evidence="4">YafY family transcriptional regulator</fullName>
    </submittedName>
</protein>
<dbReference type="InterPro" id="IPR036388">
    <property type="entry name" value="WH-like_DNA-bd_sf"/>
</dbReference>
<evidence type="ECO:0000313" key="4">
    <source>
        <dbReference type="EMBL" id="RGE60241.1"/>
    </source>
</evidence>
<dbReference type="PROSITE" id="PS52050">
    <property type="entry name" value="WYL"/>
    <property type="match status" value="1"/>
</dbReference>
<proteinExistence type="predicted"/>
<organism evidence="4 5">
    <name type="scientific">Eisenbergiella massiliensis</name>
    <dbReference type="NCBI Taxonomy" id="1720294"/>
    <lineage>
        <taxon>Bacteria</taxon>
        <taxon>Bacillati</taxon>
        <taxon>Bacillota</taxon>
        <taxon>Clostridia</taxon>
        <taxon>Lachnospirales</taxon>
        <taxon>Lachnospiraceae</taxon>
        <taxon>Eisenbergiella</taxon>
    </lineage>
</organism>
<gene>
    <name evidence="4" type="ORF">DXC51_11605</name>
</gene>
<evidence type="ECO:0000313" key="5">
    <source>
        <dbReference type="Proteomes" id="UP000260812"/>
    </source>
</evidence>
<dbReference type="SMART" id="SM00420">
    <property type="entry name" value="HTH_DEOR"/>
    <property type="match status" value="1"/>
</dbReference>
<dbReference type="Pfam" id="PF13280">
    <property type="entry name" value="WYL"/>
    <property type="match status" value="1"/>
</dbReference>
<dbReference type="PROSITE" id="PS51000">
    <property type="entry name" value="HTH_DEOR_2"/>
    <property type="match status" value="1"/>
</dbReference>
<keyword evidence="2" id="KW-0804">Transcription</keyword>
<dbReference type="InterPro" id="IPR026881">
    <property type="entry name" value="WYL_dom"/>
</dbReference>
<sequence>MQIDRLLQIVFLLLRHEYITARQLAEELNVSTRTIYRDINILSLAGIPITSQKGYNGGLSLLQGFSLDKSYFTQAEQNNIIHALQILKSSNYPDADKALNKVAGLFSHNMQSEWLEIDFSYWGSPEKERLNITALERAIINKYVITFTYFNSELTVTSQAVEPLKMVFKSHAWYLVAYSRNKNAIRTYKMSRIRELQITNQLFERELPQDFSITPAYKEDYNIPMFKLHFSEKIAYKVYDEFQEKYIKKLEDGTLEVSFRYQLSDWAFLYLLSFGEYVEVIEPVEARNILKEKAKKILAMYG</sequence>
<dbReference type="InterPro" id="IPR013196">
    <property type="entry name" value="HTH_11"/>
</dbReference>
<keyword evidence="1" id="KW-0805">Transcription regulation</keyword>
<dbReference type="InterPro" id="IPR036390">
    <property type="entry name" value="WH_DNA-bd_sf"/>
</dbReference>
<dbReference type="PANTHER" id="PTHR34580">
    <property type="match status" value="1"/>
</dbReference>
<dbReference type="RefSeq" id="WP_117544626.1">
    <property type="nucleotide sequence ID" value="NZ_JBKVLI010000002.1"/>
</dbReference>
<reference evidence="4" key="1">
    <citation type="submission" date="2018-08" db="EMBL/GenBank/DDBJ databases">
        <title>A genome reference for cultivated species of the human gut microbiota.</title>
        <authorList>
            <person name="Zou Y."/>
            <person name="Xue W."/>
            <person name="Luo G."/>
        </authorList>
    </citation>
    <scope>NUCLEOTIDE SEQUENCE [LARGE SCALE GENOMIC DNA]</scope>
    <source>
        <strain evidence="4">TF05-5AC</strain>
    </source>
</reference>
<comment type="caution">
    <text evidence="4">The sequence shown here is derived from an EMBL/GenBank/DDBJ whole genome shotgun (WGS) entry which is preliminary data.</text>
</comment>
<dbReference type="InterPro" id="IPR051534">
    <property type="entry name" value="CBASS_pafABC_assoc_protein"/>
</dbReference>
<dbReference type="Proteomes" id="UP000260812">
    <property type="component" value="Unassembled WGS sequence"/>
</dbReference>
<dbReference type="SUPFAM" id="SSF46785">
    <property type="entry name" value="Winged helix' DNA-binding domain"/>
    <property type="match status" value="1"/>
</dbReference>
<evidence type="ECO:0000256" key="2">
    <source>
        <dbReference type="ARBA" id="ARBA00023163"/>
    </source>
</evidence>
<dbReference type="PANTHER" id="PTHR34580:SF1">
    <property type="entry name" value="PROTEIN PAFC"/>
    <property type="match status" value="1"/>
</dbReference>
<name>A0A3E3I4M4_9FIRM</name>
<evidence type="ECO:0000259" key="3">
    <source>
        <dbReference type="PROSITE" id="PS51000"/>
    </source>
</evidence>
<dbReference type="InterPro" id="IPR028349">
    <property type="entry name" value="PafC-like"/>
</dbReference>
<dbReference type="PIRSF" id="PIRSF016838">
    <property type="entry name" value="PafC"/>
    <property type="match status" value="1"/>
</dbReference>
<accession>A0A3E3I4M4</accession>